<name>A0A285ZS25_9SPHI</name>
<proteinExistence type="predicted"/>
<organism evidence="1 2">
    <name type="scientific">Pedobacter xixiisoli</name>
    <dbReference type="NCBI Taxonomy" id="1476464"/>
    <lineage>
        <taxon>Bacteria</taxon>
        <taxon>Pseudomonadati</taxon>
        <taxon>Bacteroidota</taxon>
        <taxon>Sphingobacteriia</taxon>
        <taxon>Sphingobacteriales</taxon>
        <taxon>Sphingobacteriaceae</taxon>
        <taxon>Pedobacter</taxon>
    </lineage>
</organism>
<evidence type="ECO:0000313" key="2">
    <source>
        <dbReference type="Proteomes" id="UP000219281"/>
    </source>
</evidence>
<accession>A0A285ZS25</accession>
<gene>
    <name evidence="1" type="ORF">SAMN06297358_0669</name>
</gene>
<dbReference type="EMBL" id="OCMT01000001">
    <property type="protein sequence ID" value="SOD12439.1"/>
    <property type="molecule type" value="Genomic_DNA"/>
</dbReference>
<protein>
    <submittedName>
        <fullName evidence="1">Uncharacterized protein</fullName>
    </submittedName>
</protein>
<sequence>MKKLLNKVKLKSEFEVLNESQMLRLTGGGSCSTSSSSQACDSTAVCNCTIKCVDDPEVQDID</sequence>
<keyword evidence="2" id="KW-1185">Reference proteome</keyword>
<reference evidence="2" key="1">
    <citation type="submission" date="2017-09" db="EMBL/GenBank/DDBJ databases">
        <authorList>
            <person name="Varghese N."/>
            <person name="Submissions S."/>
        </authorList>
    </citation>
    <scope>NUCLEOTIDE SEQUENCE [LARGE SCALE GENOMIC DNA]</scope>
    <source>
        <strain evidence="2">CGMCC 1.12803</strain>
    </source>
</reference>
<dbReference type="RefSeq" id="WP_097128670.1">
    <property type="nucleotide sequence ID" value="NZ_OCMT01000001.1"/>
</dbReference>
<evidence type="ECO:0000313" key="1">
    <source>
        <dbReference type="EMBL" id="SOD12439.1"/>
    </source>
</evidence>
<dbReference type="AlphaFoldDB" id="A0A285ZS25"/>
<dbReference type="Proteomes" id="UP000219281">
    <property type="component" value="Unassembled WGS sequence"/>
</dbReference>